<dbReference type="EMBL" id="KB742410">
    <property type="protein sequence ID" value="EOB08888.1"/>
    <property type="molecule type" value="Genomic_DNA"/>
</dbReference>
<feature type="compositionally biased region" description="Polar residues" evidence="1">
    <location>
        <begin position="1171"/>
        <end position="1188"/>
    </location>
</feature>
<dbReference type="Proteomes" id="UP000296049">
    <property type="component" value="Unassembled WGS sequence"/>
</dbReference>
<gene>
    <name evidence="2" type="ORF">Anapl_10202</name>
</gene>
<name>R0M867_ANAPL</name>
<feature type="region of interest" description="Disordered" evidence="1">
    <location>
        <begin position="820"/>
        <end position="851"/>
    </location>
</feature>
<evidence type="ECO:0000313" key="3">
    <source>
        <dbReference type="Proteomes" id="UP000296049"/>
    </source>
</evidence>
<sequence length="1309" mass="137739">MWLGKGRALGRGQAGGSPKPCWGLPCSARGRSAPSSRGTGVQTPSAWCQNCCACGAVVLDPLRCGAVLQAALHAQQGRTALMRVAESSDQVHECHKRFWQPGTEESPRGQRLLSSGAFAGDGAGRPSYAMLLSPRGACCQHFPSDRPPAVSGKPSCFGAGRVAGLGTGAGAGLHGHPGAMPAAPLMEQEEQTGTGATAERRVLGSARERLEKHRVRAWTLLGVGCPGPGKGRGQQCQQLGVLCPPQGANQAPTLSKMPRFAAGPQMGISLGATGNLAKNPTEHKNRKALFKETGSRARNTECAQVSLLPGETLAQCLHDPAPFGTNNLLSQVKINQDKGSLQPQTHSWHITVLRAQELCCLHRAGDTSSPWLLSNSAARGPAQSAHARCQRSPADSPALGAKGTNNCREAVDIPQVLHECLRPGISLEQMAAALLFLGTGISLEQMEAALLKEPHLETQLLHPLIYEGSGSLVLGSSKCGVCPAGPMRYECWSWGKIAARAGNEKINLSARKAFCSFTMQLKCDGKRHRLAVTATFPTSIKLPGAALSGRDCQAYCISLQVQRGEQRQTQGSPCRARVPGSSSGVSAVLRRGGQQPLAAGTRFQGQTRPRYRNPSQGPCCLPSALRHRAPGTGSSWDAPAGVPCRAVPRLLQMLALSGTDCKANSALKETLVLPRLRGPQFALGVAARMSARHSAQLPAAPKQSPHSSPRVPQASRGGSEQAVPCPAAPRSPRGSPGLLKAKGGRGGSSSFVLPMARGQDLGPIPEEQTATAVAKEVARRLFQGLQTAAEKKAEMSHIAMAQDSRASRLAVGSLGTGSLRRGEWGKVGTRKGEGNSSEPTTDTPQGQDQEHTVTAVAKEVARRLFQGLQTAAEKKAEMSHIAMAQDSRASRGRVQSLHQHHQCRLRCGKGRERLGEGALLSPAAAALLQGRVPRDSQPSPLEMLARRHFPAHCNGPASVREPCLPASPEAEALTFAVVVSCTVTSEDPCRLPPCSCASLSSSKPWPHRVWEERRLGLLPVPAARGFLQQVALWADGPAKAAAVGVPFPWAGEAQSWAALKPQKEMAQIIFCEATKGDGNAVGCGGALEEQTAAPPFLVPQGGALRDASTKRCLQHLRPSLQGERVYKKLPCVDELAEIAVRSHLRAVVCPAVLPVASQGAGAHPAPRQSILMGSTQGSAQPRPQTSPQHFQLSPLLRAACPRATSSPCTRVSAPPATIAAGPVAMAPPGCWMEEGEARIRTQSTLSGTTQPPPDGPWQQFLDSPMLAASSTKLQVELALAAWAQLCPPSPASPLGALGQRCLICASREP</sequence>
<reference evidence="3" key="1">
    <citation type="journal article" date="2013" name="Nat. Genet.">
        <title>The duck genome and transcriptome provide insight into an avian influenza virus reservoir species.</title>
        <authorList>
            <person name="Huang Y."/>
            <person name="Li Y."/>
            <person name="Burt D.W."/>
            <person name="Chen H."/>
            <person name="Zhang Y."/>
            <person name="Qian W."/>
            <person name="Kim H."/>
            <person name="Gan S."/>
            <person name="Zhao Y."/>
            <person name="Li J."/>
            <person name="Yi K."/>
            <person name="Feng H."/>
            <person name="Zhu P."/>
            <person name="Li B."/>
            <person name="Liu Q."/>
            <person name="Fairley S."/>
            <person name="Magor K.E."/>
            <person name="Du Z."/>
            <person name="Hu X."/>
            <person name="Goodman L."/>
            <person name="Tafer H."/>
            <person name="Vignal A."/>
            <person name="Lee T."/>
            <person name="Kim K.W."/>
            <person name="Sheng Z."/>
            <person name="An Y."/>
            <person name="Searle S."/>
            <person name="Herrero J."/>
            <person name="Groenen M.A."/>
            <person name="Crooijmans R.P."/>
            <person name="Faraut T."/>
            <person name="Cai Q."/>
            <person name="Webster R.G."/>
            <person name="Aldridge J.R."/>
            <person name="Warren W.C."/>
            <person name="Bartschat S."/>
            <person name="Kehr S."/>
            <person name="Marz M."/>
            <person name="Stadler P.F."/>
            <person name="Smith J."/>
            <person name="Kraus R.H."/>
            <person name="Zhao Y."/>
            <person name="Ren L."/>
            <person name="Fei J."/>
            <person name="Morisson M."/>
            <person name="Kaiser P."/>
            <person name="Griffin D.K."/>
            <person name="Rao M."/>
            <person name="Pitel F."/>
            <person name="Wang J."/>
            <person name="Li N."/>
        </authorList>
    </citation>
    <scope>NUCLEOTIDE SEQUENCE [LARGE SCALE GENOMIC DNA]</scope>
</reference>
<organism evidence="2 3">
    <name type="scientific">Anas platyrhynchos</name>
    <name type="common">Mallard</name>
    <name type="synonym">Anas boschas</name>
    <dbReference type="NCBI Taxonomy" id="8839"/>
    <lineage>
        <taxon>Eukaryota</taxon>
        <taxon>Metazoa</taxon>
        <taxon>Chordata</taxon>
        <taxon>Craniata</taxon>
        <taxon>Vertebrata</taxon>
        <taxon>Euteleostomi</taxon>
        <taxon>Archelosauria</taxon>
        <taxon>Archosauria</taxon>
        <taxon>Dinosauria</taxon>
        <taxon>Saurischia</taxon>
        <taxon>Theropoda</taxon>
        <taxon>Coelurosauria</taxon>
        <taxon>Aves</taxon>
        <taxon>Neognathae</taxon>
        <taxon>Galloanserae</taxon>
        <taxon>Anseriformes</taxon>
        <taxon>Anatidae</taxon>
        <taxon>Anatinae</taxon>
        <taxon>Anas</taxon>
    </lineage>
</organism>
<accession>R0M867</accession>
<evidence type="ECO:0000256" key="1">
    <source>
        <dbReference type="SAM" id="MobiDB-lite"/>
    </source>
</evidence>
<proteinExistence type="predicted"/>
<feature type="region of interest" description="Disordered" evidence="1">
    <location>
        <begin position="568"/>
        <end position="587"/>
    </location>
</feature>
<feature type="region of interest" description="Disordered" evidence="1">
    <location>
        <begin position="693"/>
        <end position="749"/>
    </location>
</feature>
<feature type="region of interest" description="Disordered" evidence="1">
    <location>
        <begin position="1158"/>
        <end position="1188"/>
    </location>
</feature>
<evidence type="ECO:0000313" key="2">
    <source>
        <dbReference type="EMBL" id="EOB08888.1"/>
    </source>
</evidence>
<feature type="compositionally biased region" description="Polar residues" evidence="1">
    <location>
        <begin position="834"/>
        <end position="847"/>
    </location>
</feature>
<keyword evidence="3" id="KW-1185">Reference proteome</keyword>
<protein>
    <submittedName>
        <fullName evidence="2">Uncharacterized protein</fullName>
    </submittedName>
</protein>